<keyword evidence="3" id="KW-1185">Reference proteome</keyword>
<feature type="compositionally biased region" description="Polar residues" evidence="1">
    <location>
        <begin position="106"/>
        <end position="117"/>
    </location>
</feature>
<proteinExistence type="predicted"/>
<feature type="compositionally biased region" description="Polar residues" evidence="1">
    <location>
        <begin position="76"/>
        <end position="85"/>
    </location>
</feature>
<dbReference type="EMBL" id="BQNB010010794">
    <property type="protein sequence ID" value="GJS82047.1"/>
    <property type="molecule type" value="Genomic_DNA"/>
</dbReference>
<organism evidence="2 3">
    <name type="scientific">Tanacetum coccineum</name>
    <dbReference type="NCBI Taxonomy" id="301880"/>
    <lineage>
        <taxon>Eukaryota</taxon>
        <taxon>Viridiplantae</taxon>
        <taxon>Streptophyta</taxon>
        <taxon>Embryophyta</taxon>
        <taxon>Tracheophyta</taxon>
        <taxon>Spermatophyta</taxon>
        <taxon>Magnoliopsida</taxon>
        <taxon>eudicotyledons</taxon>
        <taxon>Gunneridae</taxon>
        <taxon>Pentapetalae</taxon>
        <taxon>asterids</taxon>
        <taxon>campanulids</taxon>
        <taxon>Asterales</taxon>
        <taxon>Asteraceae</taxon>
        <taxon>Asteroideae</taxon>
        <taxon>Anthemideae</taxon>
        <taxon>Anthemidinae</taxon>
        <taxon>Tanacetum</taxon>
    </lineage>
</organism>
<evidence type="ECO:0000313" key="3">
    <source>
        <dbReference type="Proteomes" id="UP001151760"/>
    </source>
</evidence>
<evidence type="ECO:0000313" key="2">
    <source>
        <dbReference type="EMBL" id="GJS82047.1"/>
    </source>
</evidence>
<sequence>MLLELKDIVRRNALRQERTKLTAPSPSSFTLQSRLTNVVLLAVVPILTKTVHPAHGTVYRDNISEYVSQAAAKLIQQPSQNQLQDPRTRRPPANNYESTEDVQPPVVQNSASLIPVL</sequence>
<dbReference type="Proteomes" id="UP001151760">
    <property type="component" value="Unassembled WGS sequence"/>
</dbReference>
<evidence type="ECO:0000256" key="1">
    <source>
        <dbReference type="SAM" id="MobiDB-lite"/>
    </source>
</evidence>
<protein>
    <submittedName>
        <fullName evidence="2">Uncharacterized protein</fullName>
    </submittedName>
</protein>
<accession>A0ABQ4YZ08</accession>
<reference evidence="2" key="1">
    <citation type="journal article" date="2022" name="Int. J. Mol. Sci.">
        <title>Draft Genome of Tanacetum Coccineum: Genomic Comparison of Closely Related Tanacetum-Family Plants.</title>
        <authorList>
            <person name="Yamashiro T."/>
            <person name="Shiraishi A."/>
            <person name="Nakayama K."/>
            <person name="Satake H."/>
        </authorList>
    </citation>
    <scope>NUCLEOTIDE SEQUENCE</scope>
</reference>
<name>A0ABQ4YZ08_9ASTR</name>
<reference evidence="2" key="2">
    <citation type="submission" date="2022-01" db="EMBL/GenBank/DDBJ databases">
        <authorList>
            <person name="Yamashiro T."/>
            <person name="Shiraishi A."/>
            <person name="Satake H."/>
            <person name="Nakayama K."/>
        </authorList>
    </citation>
    <scope>NUCLEOTIDE SEQUENCE</scope>
</reference>
<feature type="region of interest" description="Disordered" evidence="1">
    <location>
        <begin position="75"/>
        <end position="117"/>
    </location>
</feature>
<gene>
    <name evidence="2" type="ORF">Tco_0748588</name>
</gene>
<comment type="caution">
    <text evidence="2">The sequence shown here is derived from an EMBL/GenBank/DDBJ whole genome shotgun (WGS) entry which is preliminary data.</text>
</comment>